<protein>
    <submittedName>
        <fullName evidence="2">Uncharacterized protein</fullName>
    </submittedName>
</protein>
<dbReference type="AlphaFoldDB" id="A0A0M9A3P0"/>
<evidence type="ECO:0000313" key="2">
    <source>
        <dbReference type="EMBL" id="KOX76585.1"/>
    </source>
</evidence>
<feature type="compositionally biased region" description="Low complexity" evidence="1">
    <location>
        <begin position="19"/>
        <end position="38"/>
    </location>
</feature>
<feature type="compositionally biased region" description="Basic and acidic residues" evidence="1">
    <location>
        <begin position="1"/>
        <end position="18"/>
    </location>
</feature>
<reference evidence="2 3" key="1">
    <citation type="submission" date="2015-07" db="EMBL/GenBank/DDBJ databases">
        <title>The genome of Melipona quadrifasciata.</title>
        <authorList>
            <person name="Pan H."/>
            <person name="Kapheim K."/>
        </authorList>
    </citation>
    <scope>NUCLEOTIDE SEQUENCE [LARGE SCALE GENOMIC DNA]</scope>
    <source>
        <strain evidence="2">0111107301</strain>
        <tissue evidence="2">Whole body</tissue>
    </source>
</reference>
<proteinExistence type="predicted"/>
<accession>A0A0M9A3P0</accession>
<dbReference type="EMBL" id="KQ435745">
    <property type="protein sequence ID" value="KOX76585.1"/>
    <property type="molecule type" value="Genomic_DNA"/>
</dbReference>
<keyword evidence="3" id="KW-1185">Reference proteome</keyword>
<evidence type="ECO:0000313" key="3">
    <source>
        <dbReference type="Proteomes" id="UP000053105"/>
    </source>
</evidence>
<organism evidence="2 3">
    <name type="scientific">Melipona quadrifasciata</name>
    <dbReference type="NCBI Taxonomy" id="166423"/>
    <lineage>
        <taxon>Eukaryota</taxon>
        <taxon>Metazoa</taxon>
        <taxon>Ecdysozoa</taxon>
        <taxon>Arthropoda</taxon>
        <taxon>Hexapoda</taxon>
        <taxon>Insecta</taxon>
        <taxon>Pterygota</taxon>
        <taxon>Neoptera</taxon>
        <taxon>Endopterygota</taxon>
        <taxon>Hymenoptera</taxon>
        <taxon>Apocrita</taxon>
        <taxon>Aculeata</taxon>
        <taxon>Apoidea</taxon>
        <taxon>Anthophila</taxon>
        <taxon>Apidae</taxon>
        <taxon>Melipona</taxon>
    </lineage>
</organism>
<gene>
    <name evidence="2" type="ORF">WN51_11218</name>
</gene>
<sequence>MESRENNAKRQIFIEKTRPGSSPLSRESPRSPRLSGGPAFTSLLSSDLSSYRCNL</sequence>
<feature type="region of interest" description="Disordered" evidence="1">
    <location>
        <begin position="1"/>
        <end position="39"/>
    </location>
</feature>
<dbReference type="Proteomes" id="UP000053105">
    <property type="component" value="Unassembled WGS sequence"/>
</dbReference>
<evidence type="ECO:0000256" key="1">
    <source>
        <dbReference type="SAM" id="MobiDB-lite"/>
    </source>
</evidence>
<name>A0A0M9A3P0_9HYME</name>